<dbReference type="Gene3D" id="1.10.10.10">
    <property type="entry name" value="Winged helix-like DNA-binding domain superfamily/Winged helix DNA-binding domain"/>
    <property type="match status" value="1"/>
</dbReference>
<dbReference type="OrthoDB" id="311452at2157"/>
<dbReference type="RefSeq" id="WP_159663448.1">
    <property type="nucleotide sequence ID" value="NZ_WUUS01000002.1"/>
</dbReference>
<comment type="caution">
    <text evidence="1">The sequence shown here is derived from an EMBL/GenBank/DDBJ whole genome shotgun (WGS) entry which is preliminary data.</text>
</comment>
<keyword evidence="2" id="KW-1185">Reference proteome</keyword>
<dbReference type="AlphaFoldDB" id="A0A6B0SUU7"/>
<name>A0A6B0SUU7_9EURY</name>
<proteinExistence type="predicted"/>
<dbReference type="Pfam" id="PF12840">
    <property type="entry name" value="HTH_20"/>
    <property type="match status" value="1"/>
</dbReference>
<sequence>MTRSTTSDPAAGLETPVVHASPAETARLFDALDSEACRAVVQALEDGPMTAKELQAAGDIPLSTVYRCVNELVDTPLVEETTRVSEGGHHASEYSRPVETLVVSFGMEQTLHADDAPVLKLTL</sequence>
<organism evidence="1 2">
    <name type="scientific">Halobaculum saliterrae</name>
    <dbReference type="NCBI Taxonomy" id="2073113"/>
    <lineage>
        <taxon>Archaea</taxon>
        <taxon>Methanobacteriati</taxon>
        <taxon>Methanobacteriota</taxon>
        <taxon>Stenosarchaea group</taxon>
        <taxon>Halobacteria</taxon>
        <taxon>Halobacteriales</taxon>
        <taxon>Haloferacaceae</taxon>
        <taxon>Halobaculum</taxon>
    </lineage>
</organism>
<dbReference type="SUPFAM" id="SSF46785">
    <property type="entry name" value="Winged helix' DNA-binding domain"/>
    <property type="match status" value="1"/>
</dbReference>
<evidence type="ECO:0000313" key="2">
    <source>
        <dbReference type="Proteomes" id="UP000437065"/>
    </source>
</evidence>
<dbReference type="InterPro" id="IPR011991">
    <property type="entry name" value="ArsR-like_HTH"/>
</dbReference>
<reference evidence="1 2" key="1">
    <citation type="submission" date="2019-12" db="EMBL/GenBank/DDBJ databases">
        <title>Isolation and characterization of three novel carbon monoxide-oxidizing members of Halobacteria from salione crusts and soils.</title>
        <authorList>
            <person name="Myers M.R."/>
            <person name="King G.M."/>
        </authorList>
    </citation>
    <scope>NUCLEOTIDE SEQUENCE [LARGE SCALE GENOMIC DNA]</scope>
    <source>
        <strain evidence="1 2">WSA2</strain>
    </source>
</reference>
<dbReference type="EMBL" id="WUUS01000002">
    <property type="protein sequence ID" value="MXR40383.1"/>
    <property type="molecule type" value="Genomic_DNA"/>
</dbReference>
<dbReference type="CDD" id="cd00090">
    <property type="entry name" value="HTH_ARSR"/>
    <property type="match status" value="1"/>
</dbReference>
<protein>
    <submittedName>
        <fullName evidence="1">Helix-turn-helix domain-containing protein</fullName>
    </submittedName>
</protein>
<dbReference type="InterPro" id="IPR036390">
    <property type="entry name" value="WH_DNA-bd_sf"/>
</dbReference>
<accession>A0A6B0SUU7</accession>
<evidence type="ECO:0000313" key="1">
    <source>
        <dbReference type="EMBL" id="MXR40383.1"/>
    </source>
</evidence>
<dbReference type="InterPro" id="IPR036388">
    <property type="entry name" value="WH-like_DNA-bd_sf"/>
</dbReference>
<gene>
    <name evidence="1" type="ORF">GRX01_03300</name>
</gene>
<dbReference type="Proteomes" id="UP000437065">
    <property type="component" value="Unassembled WGS sequence"/>
</dbReference>